<dbReference type="Pfam" id="PF01743">
    <property type="entry name" value="PolyA_pol"/>
    <property type="match status" value="1"/>
</dbReference>
<feature type="domain" description="Poly A polymerase head" evidence="12">
    <location>
        <begin position="3"/>
        <end position="122"/>
    </location>
</feature>
<dbReference type="EC" id="2.7.7.72" evidence="11"/>
<dbReference type="InterPro" id="IPR043519">
    <property type="entry name" value="NT_sf"/>
</dbReference>
<feature type="binding site" evidence="11">
    <location>
        <position position="91"/>
    </location>
    <ligand>
        <name>CTP</name>
        <dbReference type="ChEBI" id="CHEBI:37563"/>
    </ligand>
</feature>
<dbReference type="RefSeq" id="WP_163083320.1">
    <property type="nucleotide sequence ID" value="NZ_JAAAWN010000001.1"/>
</dbReference>
<feature type="binding site" evidence="11">
    <location>
        <position position="8"/>
    </location>
    <ligand>
        <name>CTP</name>
        <dbReference type="ChEBI" id="CHEBI:37563"/>
    </ligand>
</feature>
<keyword evidence="2 11" id="KW-0808">Transferase</keyword>
<dbReference type="InterPro" id="IPR012006">
    <property type="entry name" value="CCA_bact"/>
</dbReference>
<feature type="binding site" evidence="11">
    <location>
        <position position="11"/>
    </location>
    <ligand>
        <name>CTP</name>
        <dbReference type="ChEBI" id="CHEBI:37563"/>
    </ligand>
</feature>
<evidence type="ECO:0000256" key="11">
    <source>
        <dbReference type="HAMAP-Rule" id="MF_01262"/>
    </source>
</evidence>
<dbReference type="GO" id="GO:0000287">
    <property type="term" value="F:magnesium ion binding"/>
    <property type="evidence" value="ECO:0007669"/>
    <property type="project" value="UniProtKB-UniRule"/>
</dbReference>
<feature type="binding site" evidence="11">
    <location>
        <position position="11"/>
    </location>
    <ligand>
        <name>ATP</name>
        <dbReference type="ChEBI" id="CHEBI:30616"/>
    </ligand>
</feature>
<dbReference type="InterPro" id="IPR032828">
    <property type="entry name" value="PolyA_RNA-bd"/>
</dbReference>
<evidence type="ECO:0000256" key="6">
    <source>
        <dbReference type="ARBA" id="ARBA00022741"/>
    </source>
</evidence>
<feature type="binding site" evidence="11">
    <location>
        <position position="137"/>
    </location>
    <ligand>
        <name>CTP</name>
        <dbReference type="ChEBI" id="CHEBI:37563"/>
    </ligand>
</feature>
<keyword evidence="7 11" id="KW-0692">RNA repair</keyword>
<keyword evidence="4 11" id="KW-0548">Nucleotidyltransferase</keyword>
<keyword evidence="5 11" id="KW-0479">Metal-binding</keyword>
<dbReference type="InterPro" id="IPR002646">
    <property type="entry name" value="PolA_pol_head_dom"/>
</dbReference>
<dbReference type="PANTHER" id="PTHR47545:SF1">
    <property type="entry name" value="MULTIFUNCTIONAL CCA PROTEIN"/>
    <property type="match status" value="1"/>
</dbReference>
<feature type="binding site" evidence="11">
    <location>
        <position position="21"/>
    </location>
    <ligand>
        <name>Mg(2+)</name>
        <dbReference type="ChEBI" id="CHEBI:18420"/>
    </ligand>
</feature>
<feature type="domain" description="tRNA nucleotidyltransferase/poly(A) polymerase RNA and SrmB- binding" evidence="13">
    <location>
        <begin position="150"/>
        <end position="201"/>
    </location>
</feature>
<dbReference type="InterPro" id="IPR050124">
    <property type="entry name" value="tRNA_CCA-adding_enzyme"/>
</dbReference>
<dbReference type="Gene3D" id="3.30.460.10">
    <property type="entry name" value="Beta Polymerase, domain 2"/>
    <property type="match status" value="1"/>
</dbReference>
<gene>
    <name evidence="11" type="primary">cca</name>
    <name evidence="14" type="ORF">GTH32_00745</name>
</gene>
<feature type="binding site" evidence="11">
    <location>
        <position position="140"/>
    </location>
    <ligand>
        <name>ATP</name>
        <dbReference type="ChEBI" id="CHEBI:30616"/>
    </ligand>
</feature>
<keyword evidence="8 11" id="KW-0067">ATP-binding</keyword>
<evidence type="ECO:0000313" key="15">
    <source>
        <dbReference type="Proteomes" id="UP000470213"/>
    </source>
</evidence>
<evidence type="ECO:0000256" key="2">
    <source>
        <dbReference type="ARBA" id="ARBA00022679"/>
    </source>
</evidence>
<evidence type="ECO:0000256" key="7">
    <source>
        <dbReference type="ARBA" id="ARBA00022800"/>
    </source>
</evidence>
<evidence type="ECO:0000259" key="12">
    <source>
        <dbReference type="Pfam" id="PF01743"/>
    </source>
</evidence>
<protein>
    <recommendedName>
        <fullName evidence="11">CCA-adding enzyme</fullName>
        <ecNumber evidence="11">2.7.7.72</ecNumber>
    </recommendedName>
    <alternativeName>
        <fullName evidence="11">CCA tRNA nucleotidyltransferase</fullName>
    </alternativeName>
    <alternativeName>
        <fullName evidence="11">tRNA CCA-pyrophosphorylase</fullName>
    </alternativeName>
    <alternativeName>
        <fullName evidence="11">tRNA adenylyl-/cytidylyl- transferase</fullName>
    </alternativeName>
    <alternativeName>
        <fullName evidence="11">tRNA nucleotidyltransferase</fullName>
    </alternativeName>
    <alternativeName>
        <fullName evidence="11">tRNA-NT</fullName>
    </alternativeName>
</protein>
<comment type="miscellaneous">
    <text evidence="11">A single active site specifically recognizes both ATP and CTP and is responsible for their addition.</text>
</comment>
<dbReference type="GO" id="GO:0000049">
    <property type="term" value="F:tRNA binding"/>
    <property type="evidence" value="ECO:0007669"/>
    <property type="project" value="UniProtKB-UniRule"/>
</dbReference>
<reference evidence="14 15" key="1">
    <citation type="submission" date="2020-01" db="EMBL/GenBank/DDBJ databases">
        <authorList>
            <person name="Chen J."/>
            <person name="Zhu S."/>
            <person name="Yang J."/>
        </authorList>
    </citation>
    <scope>NUCLEOTIDE SEQUENCE [LARGE SCALE GENOMIC DNA]</scope>
    <source>
        <strain evidence="14 15">345S023</strain>
    </source>
</reference>
<keyword evidence="10 11" id="KW-0694">RNA-binding</keyword>
<dbReference type="CDD" id="cd05398">
    <property type="entry name" value="NT_ClassII-CCAase"/>
    <property type="match status" value="1"/>
</dbReference>
<evidence type="ECO:0000259" key="13">
    <source>
        <dbReference type="Pfam" id="PF12627"/>
    </source>
</evidence>
<dbReference type="GO" id="GO:0004810">
    <property type="term" value="F:CCA tRNA nucleotidyltransferase activity"/>
    <property type="evidence" value="ECO:0007669"/>
    <property type="project" value="UniProtKB-UniRule"/>
</dbReference>
<comment type="catalytic activity">
    <reaction evidence="11">
        <text>a tRNA with a 3' CCA end + 2 CTP + ATP = a tRNA with a 3' CCACCA end + 3 diphosphate</text>
        <dbReference type="Rhea" id="RHEA:76235"/>
        <dbReference type="Rhea" id="RHEA-COMP:10468"/>
        <dbReference type="Rhea" id="RHEA-COMP:18655"/>
        <dbReference type="ChEBI" id="CHEBI:30616"/>
        <dbReference type="ChEBI" id="CHEBI:33019"/>
        <dbReference type="ChEBI" id="CHEBI:37563"/>
        <dbReference type="ChEBI" id="CHEBI:83071"/>
        <dbReference type="ChEBI" id="CHEBI:195187"/>
    </reaction>
</comment>
<dbReference type="GO" id="GO:0005524">
    <property type="term" value="F:ATP binding"/>
    <property type="evidence" value="ECO:0007669"/>
    <property type="project" value="UniProtKB-UniRule"/>
</dbReference>
<evidence type="ECO:0000256" key="8">
    <source>
        <dbReference type="ARBA" id="ARBA00022840"/>
    </source>
</evidence>
<proteinExistence type="inferred from homology"/>
<dbReference type="Proteomes" id="UP000470213">
    <property type="component" value="Unassembled WGS sequence"/>
</dbReference>
<dbReference type="HAMAP" id="MF_01262">
    <property type="entry name" value="CCA_bact_type2"/>
    <property type="match status" value="1"/>
</dbReference>
<feature type="binding site" evidence="11">
    <location>
        <position position="8"/>
    </location>
    <ligand>
        <name>ATP</name>
        <dbReference type="ChEBI" id="CHEBI:30616"/>
    </ligand>
</feature>
<feature type="binding site" evidence="11">
    <location>
        <position position="137"/>
    </location>
    <ligand>
        <name>ATP</name>
        <dbReference type="ChEBI" id="CHEBI:30616"/>
    </ligand>
</feature>
<keyword evidence="6 11" id="KW-0547">Nucleotide-binding</keyword>
<sequence>MQTYLVGGAVRDTLLNRRVVERDYVVVGATVEEMLAKGYTQVGKDFPVFLHPKTADEYALARTERKSGKGYTGFICNASPTVTLEEDLKRRDLTVNAIAQHPDGTLIDPYGGQQDIANKVLRHVSEAFSEDPLRVFRVARFATRYHYLQFTIAPETIALMQQMAQSGELKALSPERVWQETKRSLLENSPAVFVEVLRDIHGLNDWFGELITSQASLNDAIEALTHTHTDKESSTPYKIKTPEQLLCIRFSALCSGLSAPQTRALCQRLRVPNSVSDVAQLVSQHKDTLLSEALFKADTLLTLFNQADAWRRPERFDLVLAAMTPLAQINHVAWPARNALIVECLEAANRVNPQEIIARGVKGPEIRTALNKAKYENIAAVISNTNINAL</sequence>
<keyword evidence="15" id="KW-1185">Reference proteome</keyword>
<organism evidence="14 15">
    <name type="scientific">Alteromonas profundi</name>
    <dbReference type="NCBI Taxonomy" id="2696062"/>
    <lineage>
        <taxon>Bacteria</taxon>
        <taxon>Pseudomonadati</taxon>
        <taxon>Pseudomonadota</taxon>
        <taxon>Gammaproteobacteria</taxon>
        <taxon>Alteromonadales</taxon>
        <taxon>Alteromonadaceae</taxon>
        <taxon>Alteromonas/Salinimonas group</taxon>
        <taxon>Alteromonas</taxon>
    </lineage>
</organism>
<comment type="function">
    <text evidence="11">Catalyzes the addition and repair of the essential 3'-terminal CCA sequence in tRNAs without using a nucleic acid template. Adds these three nucleotides in the order of C, C, and A to the tRNA nucleotide-73, using CTP and ATP as substrates and producing inorganic pyrophosphate. tRNA 3'-terminal CCA addition is required both for tRNA processing and repair. Also involved in tRNA surveillance by mediating tandem CCA addition to generate a CCACCA at the 3' terminus of unstable tRNAs. While stable tRNAs receive only 3'-terminal CCA, unstable tRNAs are marked with CCACCA and rapidly degraded.</text>
</comment>
<feature type="binding site" evidence="11">
    <location>
        <position position="140"/>
    </location>
    <ligand>
        <name>CTP</name>
        <dbReference type="ChEBI" id="CHEBI:37563"/>
    </ligand>
</feature>
<accession>A0A7X5LI26</accession>
<dbReference type="PIRSF" id="PIRSF000813">
    <property type="entry name" value="CCA_bact"/>
    <property type="match status" value="1"/>
</dbReference>
<evidence type="ECO:0000256" key="5">
    <source>
        <dbReference type="ARBA" id="ARBA00022723"/>
    </source>
</evidence>
<dbReference type="AlphaFoldDB" id="A0A7X5LI26"/>
<feature type="binding site" evidence="11">
    <location>
        <position position="23"/>
    </location>
    <ligand>
        <name>Mg(2+)</name>
        <dbReference type="ChEBI" id="CHEBI:18420"/>
    </ligand>
</feature>
<evidence type="ECO:0000256" key="1">
    <source>
        <dbReference type="ARBA" id="ARBA00001946"/>
    </source>
</evidence>
<feature type="binding site" evidence="11">
    <location>
        <position position="91"/>
    </location>
    <ligand>
        <name>ATP</name>
        <dbReference type="ChEBI" id="CHEBI:30616"/>
    </ligand>
</feature>
<dbReference type="SUPFAM" id="SSF81891">
    <property type="entry name" value="Poly A polymerase C-terminal region-like"/>
    <property type="match status" value="1"/>
</dbReference>
<comment type="catalytic activity">
    <reaction evidence="11">
        <text>a tRNA precursor + 2 CTP + ATP = a tRNA with a 3' CCA end + 3 diphosphate</text>
        <dbReference type="Rhea" id="RHEA:14433"/>
        <dbReference type="Rhea" id="RHEA-COMP:10465"/>
        <dbReference type="Rhea" id="RHEA-COMP:10468"/>
        <dbReference type="ChEBI" id="CHEBI:30616"/>
        <dbReference type="ChEBI" id="CHEBI:33019"/>
        <dbReference type="ChEBI" id="CHEBI:37563"/>
        <dbReference type="ChEBI" id="CHEBI:74896"/>
        <dbReference type="ChEBI" id="CHEBI:83071"/>
        <dbReference type="EC" id="2.7.7.72"/>
    </reaction>
</comment>
<dbReference type="GO" id="GO:0001680">
    <property type="term" value="P:tRNA 3'-terminal CCA addition"/>
    <property type="evidence" value="ECO:0007669"/>
    <property type="project" value="UniProtKB-UniRule"/>
</dbReference>
<comment type="cofactor">
    <cofactor evidence="1 11">
        <name>Mg(2+)</name>
        <dbReference type="ChEBI" id="CHEBI:18420"/>
    </cofactor>
</comment>
<keyword evidence="3 11" id="KW-0819">tRNA processing</keyword>
<evidence type="ECO:0000313" key="14">
    <source>
        <dbReference type="EMBL" id="NDV89723.1"/>
    </source>
</evidence>
<dbReference type="EMBL" id="JAAAWN010000001">
    <property type="protein sequence ID" value="NDV89723.1"/>
    <property type="molecule type" value="Genomic_DNA"/>
</dbReference>
<name>A0A7X5LI26_9ALTE</name>
<comment type="similarity">
    <text evidence="11">Belongs to the tRNA nucleotidyltransferase/poly(A) polymerase family. Bacterial CCA-adding enzyme type 2 subfamily.</text>
</comment>
<evidence type="ECO:0000256" key="9">
    <source>
        <dbReference type="ARBA" id="ARBA00022842"/>
    </source>
</evidence>
<evidence type="ECO:0000256" key="3">
    <source>
        <dbReference type="ARBA" id="ARBA00022694"/>
    </source>
</evidence>
<comment type="caution">
    <text evidence="14">The sequence shown here is derived from an EMBL/GenBank/DDBJ whole genome shotgun (WGS) entry which is preliminary data.</text>
</comment>
<dbReference type="Gene3D" id="1.10.3090.10">
    <property type="entry name" value="cca-adding enzyme, domain 2"/>
    <property type="match status" value="1"/>
</dbReference>
<dbReference type="GO" id="GO:0042245">
    <property type="term" value="P:RNA repair"/>
    <property type="evidence" value="ECO:0007669"/>
    <property type="project" value="UniProtKB-KW"/>
</dbReference>
<dbReference type="SUPFAM" id="SSF81301">
    <property type="entry name" value="Nucleotidyltransferase"/>
    <property type="match status" value="1"/>
</dbReference>
<dbReference type="PANTHER" id="PTHR47545">
    <property type="entry name" value="MULTIFUNCTIONAL CCA PROTEIN"/>
    <property type="match status" value="1"/>
</dbReference>
<evidence type="ECO:0000256" key="10">
    <source>
        <dbReference type="ARBA" id="ARBA00022884"/>
    </source>
</evidence>
<evidence type="ECO:0000256" key="4">
    <source>
        <dbReference type="ARBA" id="ARBA00022695"/>
    </source>
</evidence>
<dbReference type="Pfam" id="PF12627">
    <property type="entry name" value="PolyA_pol_RNAbd"/>
    <property type="match status" value="1"/>
</dbReference>
<keyword evidence="9 11" id="KW-0460">Magnesium</keyword>